<dbReference type="InterPro" id="IPR036955">
    <property type="entry name" value="AP2/ERF_dom_sf"/>
</dbReference>
<evidence type="ECO:0000256" key="2">
    <source>
        <dbReference type="ARBA" id="ARBA00023125"/>
    </source>
</evidence>
<dbReference type="InterPro" id="IPR001471">
    <property type="entry name" value="AP2/ERF_dom"/>
</dbReference>
<dbReference type="Gene3D" id="3.90.75.20">
    <property type="match status" value="1"/>
</dbReference>
<dbReference type="InterPro" id="IPR003615">
    <property type="entry name" value="HNH_nuc"/>
</dbReference>
<dbReference type="Pfam" id="PF00847">
    <property type="entry name" value="AP2"/>
    <property type="match status" value="1"/>
</dbReference>
<dbReference type="EMBL" id="JTHG01000426">
    <property type="protein sequence ID" value="KMO11020.1"/>
    <property type="molecule type" value="Genomic_DNA"/>
</dbReference>
<proteinExistence type="predicted"/>
<comment type="caution">
    <text evidence="5">The sequence shown here is derived from an EMBL/GenBank/DDBJ whole genome shotgun (WGS) entry which is preliminary data.</text>
</comment>
<evidence type="ECO:0000313" key="5">
    <source>
        <dbReference type="EMBL" id="KMO11020.1"/>
    </source>
</evidence>
<evidence type="ECO:0000256" key="1">
    <source>
        <dbReference type="ARBA" id="ARBA00023015"/>
    </source>
</evidence>
<evidence type="ECO:0000259" key="4">
    <source>
        <dbReference type="PROSITE" id="PS51032"/>
    </source>
</evidence>
<dbReference type="Pfam" id="PF13392">
    <property type="entry name" value="HNH_3"/>
    <property type="match status" value="1"/>
</dbReference>
<keyword evidence="1" id="KW-0805">Transcription regulation</keyword>
<dbReference type="Proteomes" id="UP000036471">
    <property type="component" value="Unassembled WGS sequence"/>
</dbReference>
<keyword evidence="3" id="KW-0804">Transcription</keyword>
<dbReference type="PROSITE" id="PS51032">
    <property type="entry name" value="AP2_ERF"/>
    <property type="match status" value="1"/>
</dbReference>
<dbReference type="Gene3D" id="3.30.730.10">
    <property type="entry name" value="AP2/ERF domain"/>
    <property type="match status" value="1"/>
</dbReference>
<evidence type="ECO:0000256" key="3">
    <source>
        <dbReference type="ARBA" id="ARBA00023163"/>
    </source>
</evidence>
<keyword evidence="6" id="KW-1185">Reference proteome</keyword>
<name>A0ABR5GPV5_9HYPH</name>
<evidence type="ECO:0000313" key="6">
    <source>
        <dbReference type="Proteomes" id="UP000036471"/>
    </source>
</evidence>
<dbReference type="RefSeq" id="WP_082172166.1">
    <property type="nucleotide sequence ID" value="NZ_JTHG01000426.1"/>
</dbReference>
<gene>
    <name evidence="5" type="ORF">QR79_30505</name>
</gene>
<feature type="domain" description="AP2/ERF" evidence="4">
    <location>
        <begin position="116"/>
        <end position="170"/>
    </location>
</feature>
<dbReference type="SUPFAM" id="SSF54060">
    <property type="entry name" value="His-Me finger endonucleases"/>
    <property type="match status" value="1"/>
</dbReference>
<sequence length="170" mass="19046">MGAAPRDAAAVARLHEFLRYDPETGCLFWRKKPSKRVVVGAPAGFPTATGHLRIEIAGHRYWTHHIAWLFVHGVWPSDIVDHINGRPDDNRIANLRIADSSKNMQNSRIYCTNTSGFKGVSFCKQTGKWRAAITKNTRRVHLGRYPSPELAHAAYVRAAGRMLGEFARVA</sequence>
<reference evidence="5 6" key="1">
    <citation type="submission" date="2014-11" db="EMBL/GenBank/DDBJ databases">
        <title>Comparative genomics of Methylobacterium species.</title>
        <authorList>
            <person name="Chaudhry V."/>
            <person name="Patil P.B."/>
        </authorList>
    </citation>
    <scope>NUCLEOTIDE SEQUENCE [LARGE SCALE GENOMIC DNA]</scope>
    <source>
        <strain evidence="5 6">SE3.6</strain>
    </source>
</reference>
<dbReference type="InterPro" id="IPR016177">
    <property type="entry name" value="DNA-bd_dom_sf"/>
</dbReference>
<dbReference type="InterPro" id="IPR044925">
    <property type="entry name" value="His-Me_finger_sf"/>
</dbReference>
<organism evidence="5 6">
    <name type="scientific">Methylobacterium indicum</name>
    <dbReference type="NCBI Taxonomy" id="1775910"/>
    <lineage>
        <taxon>Bacteria</taxon>
        <taxon>Pseudomonadati</taxon>
        <taxon>Pseudomonadota</taxon>
        <taxon>Alphaproteobacteria</taxon>
        <taxon>Hyphomicrobiales</taxon>
        <taxon>Methylobacteriaceae</taxon>
        <taxon>Methylobacterium</taxon>
    </lineage>
</organism>
<keyword evidence="2" id="KW-0238">DNA-binding</keyword>
<dbReference type="SUPFAM" id="SSF54171">
    <property type="entry name" value="DNA-binding domain"/>
    <property type="match status" value="1"/>
</dbReference>
<protein>
    <recommendedName>
        <fullName evidence="4">AP2/ERF domain-containing protein</fullName>
    </recommendedName>
</protein>
<accession>A0ABR5GPV5</accession>